<dbReference type="AlphaFoldDB" id="A0A1E8GPR6"/>
<dbReference type="Proteomes" id="UP000178622">
    <property type="component" value="Unassembled WGS sequence"/>
</dbReference>
<evidence type="ECO:0000256" key="1">
    <source>
        <dbReference type="SAM" id="Phobius"/>
    </source>
</evidence>
<reference evidence="3" key="1">
    <citation type="submission" date="2016-09" db="EMBL/GenBank/DDBJ databases">
        <title>Draft genome sequence of a novel species of the family Streptococcaceae isolated from flowers.</title>
        <authorList>
            <person name="Chuah L.-O."/>
            <person name="Yap K.-P."/>
            <person name="Thong K.L."/>
            <person name="Liong M.T."/>
            <person name="Ahmad R."/>
            <person name="Rusul G."/>
        </authorList>
    </citation>
    <scope>NUCLEOTIDE SEQUENCE [LARGE SCALE GENOMIC DNA]</scope>
    <source>
        <strain evidence="3">DF1</strain>
    </source>
</reference>
<dbReference type="OrthoDB" id="9814777at2"/>
<proteinExistence type="predicted"/>
<evidence type="ECO:0000313" key="3">
    <source>
        <dbReference type="Proteomes" id="UP000178622"/>
    </source>
</evidence>
<name>A0A1E8GPR6_9LACT</name>
<keyword evidence="1" id="KW-0812">Transmembrane</keyword>
<keyword evidence="1" id="KW-0472">Membrane</keyword>
<sequence length="230" mass="26864">MMKLIIIVVVILLVVMLYYYFSNKQKNKSVINHSFTEDGEIASVISDLNKYYDTFVDGMAINDTATPLDTIAYFNKKIYPELSASDKVKLTKILYVYGDDIHNYLNQMIIEQDYYQKIVREVNAKTNGKFKNINEVWETIDEGNKRVEGIYDNIPRIEIQDSVITDSYNNGFVDAYKRIMEVIFPEQYESIADSFSKDDYFEYRKVLNMLQAQEVADRMEESSKVTKSKI</sequence>
<dbReference type="RefSeq" id="WP_070791461.1">
    <property type="nucleotide sequence ID" value="NZ_MKIR01000002.1"/>
</dbReference>
<keyword evidence="3" id="KW-1185">Reference proteome</keyword>
<gene>
    <name evidence="2" type="ORF">BG261_08965</name>
</gene>
<feature type="transmembrane region" description="Helical" evidence="1">
    <location>
        <begin position="5"/>
        <end position="21"/>
    </location>
</feature>
<accession>A0A1E8GPR6</accession>
<organism evidence="2 3">
    <name type="scientific">Floricoccus tropicus</name>
    <dbReference type="NCBI Taxonomy" id="1859473"/>
    <lineage>
        <taxon>Bacteria</taxon>
        <taxon>Bacillati</taxon>
        <taxon>Bacillota</taxon>
        <taxon>Bacilli</taxon>
        <taxon>Lactobacillales</taxon>
        <taxon>Streptococcaceae</taxon>
        <taxon>Floricoccus</taxon>
    </lineage>
</organism>
<dbReference type="STRING" id="1859473.BG261_08965"/>
<protein>
    <submittedName>
        <fullName evidence="2">Uncharacterized protein</fullName>
    </submittedName>
</protein>
<evidence type="ECO:0000313" key="2">
    <source>
        <dbReference type="EMBL" id="OFI50241.1"/>
    </source>
</evidence>
<comment type="caution">
    <text evidence="2">The sequence shown here is derived from an EMBL/GenBank/DDBJ whole genome shotgun (WGS) entry which is preliminary data.</text>
</comment>
<dbReference type="EMBL" id="MKIR01000002">
    <property type="protein sequence ID" value="OFI50241.1"/>
    <property type="molecule type" value="Genomic_DNA"/>
</dbReference>
<keyword evidence="1" id="KW-1133">Transmembrane helix</keyword>